<keyword evidence="1" id="KW-0614">Plasmid</keyword>
<dbReference type="InterPro" id="IPR011664">
    <property type="entry name" value="Abi_system_AbiD/AbiF-like"/>
</dbReference>
<geneLocation type="plasmid" evidence="2">
    <name>pcv839-15-p3</name>
</geneLocation>
<evidence type="ECO:0000313" key="1">
    <source>
        <dbReference type="EMBL" id="ATZ30311.1"/>
    </source>
</evidence>
<gene>
    <name evidence="1" type="ORF">CV83915_3p0013</name>
</gene>
<name>A0A2H4TL81_ECOLX</name>
<proteinExistence type="predicted"/>
<evidence type="ECO:0000313" key="2">
    <source>
        <dbReference type="Proteomes" id="UP000236551"/>
    </source>
</evidence>
<reference evidence="1 2" key="1">
    <citation type="submission" date="2017-11" db="EMBL/GenBank/DDBJ databases">
        <title>Escherichia coli CV839-15 Genome sequencing and assembly.</title>
        <authorList>
            <person name="Li Z."/>
            <person name="Song N."/>
            <person name="Li W."/>
            <person name="Philip H.R."/>
            <person name="Bu Z."/>
            <person name="Siguo L."/>
        </authorList>
    </citation>
    <scope>NUCLEOTIDE SEQUENCE [LARGE SCALE GENOMIC DNA]</scope>
    <source>
        <strain evidence="1 2">CV839-15</strain>
        <plasmid evidence="2">Plasmid pcv839-15-p3</plasmid>
    </source>
</reference>
<sequence>MHLEDYISPERLKVYTDVLKLKPEEALGGYNWNKALSAAMQPLLHCLEVTLRNAIDYAIRHNPPPGAAGLWRTDAYWIYDLPRFIGDKTYIRQGKRFKTDKRGNPLTFKDGSPVYHFTAWEEDCVRKVSKRIRAAGKSPTPERVISGLDFGFWTHLLTAEYEEPRKLSLLWPHLTAEVFPSRPAQIRRHHLENKFTRIRDLRNRLAHHEAVWKFQELDANGKPDYSRPVYGLNASLHLLRRAWDDMLEALYWISPVRHAAFMSEGHHVRFETLATLEGLKCYTECDNVTLTLNIRPSREARKLIRSLQQGKTVRVTDRSRLLAVIGPDWNRLKK</sequence>
<dbReference type="RefSeq" id="WP_001485411.1">
    <property type="nucleotide sequence ID" value="NZ_JAEIMK010000033.1"/>
</dbReference>
<protein>
    <submittedName>
        <fullName evidence="1">Abi-like family protein</fullName>
    </submittedName>
</protein>
<dbReference type="Proteomes" id="UP000236551">
    <property type="component" value="Plasmid pCV839-15-p3"/>
</dbReference>
<accession>A0A2H4TL81</accession>
<dbReference type="AlphaFoldDB" id="A0A2H4TL81"/>
<dbReference type="Pfam" id="PF07751">
    <property type="entry name" value="Abi_2"/>
    <property type="match status" value="1"/>
</dbReference>
<organism evidence="1 2">
    <name type="scientific">Escherichia coli</name>
    <dbReference type="NCBI Taxonomy" id="562"/>
    <lineage>
        <taxon>Bacteria</taxon>
        <taxon>Pseudomonadati</taxon>
        <taxon>Pseudomonadota</taxon>
        <taxon>Gammaproteobacteria</taxon>
        <taxon>Enterobacterales</taxon>
        <taxon>Enterobacteriaceae</taxon>
        <taxon>Escherichia</taxon>
    </lineage>
</organism>
<dbReference type="EMBL" id="CP024977">
    <property type="protein sequence ID" value="ATZ30311.1"/>
    <property type="molecule type" value="Genomic_DNA"/>
</dbReference>